<keyword evidence="1" id="KW-0812">Transmembrane</keyword>
<keyword evidence="3" id="KW-1185">Reference proteome</keyword>
<proteinExistence type="predicted"/>
<evidence type="ECO:0000313" key="2">
    <source>
        <dbReference type="EMBL" id="GAA2339193.1"/>
    </source>
</evidence>
<feature type="transmembrane region" description="Helical" evidence="1">
    <location>
        <begin position="95"/>
        <end position="119"/>
    </location>
</feature>
<organism evidence="2 3">
    <name type="scientific">Glycomyces rutgersensis</name>
    <dbReference type="NCBI Taxonomy" id="58115"/>
    <lineage>
        <taxon>Bacteria</taxon>
        <taxon>Bacillati</taxon>
        <taxon>Actinomycetota</taxon>
        <taxon>Actinomycetes</taxon>
        <taxon>Glycomycetales</taxon>
        <taxon>Glycomycetaceae</taxon>
        <taxon>Glycomyces</taxon>
    </lineage>
</organism>
<dbReference type="Proteomes" id="UP001501584">
    <property type="component" value="Unassembled WGS sequence"/>
</dbReference>
<evidence type="ECO:0008006" key="4">
    <source>
        <dbReference type="Google" id="ProtNLM"/>
    </source>
</evidence>
<accession>A0ABN3FWN2</accession>
<feature type="transmembrane region" description="Helical" evidence="1">
    <location>
        <begin position="139"/>
        <end position="159"/>
    </location>
</feature>
<protein>
    <recommendedName>
        <fullName evidence="4">DUF2975 domain-containing protein</fullName>
    </recommendedName>
</protein>
<dbReference type="EMBL" id="BAAASX010000005">
    <property type="protein sequence ID" value="GAA2339193.1"/>
    <property type="molecule type" value="Genomic_DNA"/>
</dbReference>
<comment type="caution">
    <text evidence="2">The sequence shown here is derived from an EMBL/GenBank/DDBJ whole genome shotgun (WGS) entry which is preliminary data.</text>
</comment>
<keyword evidence="1" id="KW-0472">Membrane</keyword>
<sequence>MAPMKLGSRQITSRQRSVIAAVLLACALVFIAVALSQWLFGVGLDPRDDTLRRAAGIGFTDEARATLFSILPVALPALASFVAPDTRPGRVTVRLTRLVYVAYLVIGVLLTLSAARYGFDDARQLAEEGQVFIDTRAAVERLLLDAVWLTLAGIGLVLVRWNGTRERSSTPKPVKLSPPQA</sequence>
<name>A0ABN3FWN2_9ACTN</name>
<evidence type="ECO:0000313" key="3">
    <source>
        <dbReference type="Proteomes" id="UP001501584"/>
    </source>
</evidence>
<feature type="transmembrane region" description="Helical" evidence="1">
    <location>
        <begin position="65"/>
        <end position="83"/>
    </location>
</feature>
<evidence type="ECO:0000256" key="1">
    <source>
        <dbReference type="SAM" id="Phobius"/>
    </source>
</evidence>
<reference evidence="2 3" key="1">
    <citation type="journal article" date="2019" name="Int. J. Syst. Evol. Microbiol.">
        <title>The Global Catalogue of Microorganisms (GCM) 10K type strain sequencing project: providing services to taxonomists for standard genome sequencing and annotation.</title>
        <authorList>
            <consortium name="The Broad Institute Genomics Platform"/>
            <consortium name="The Broad Institute Genome Sequencing Center for Infectious Disease"/>
            <person name="Wu L."/>
            <person name="Ma J."/>
        </authorList>
    </citation>
    <scope>NUCLEOTIDE SEQUENCE [LARGE SCALE GENOMIC DNA]</scope>
    <source>
        <strain evidence="2 3">JCM 6238</strain>
    </source>
</reference>
<keyword evidence="1" id="KW-1133">Transmembrane helix</keyword>
<gene>
    <name evidence="2" type="ORF">GCM10010403_34710</name>
</gene>